<evidence type="ECO:0000313" key="2">
    <source>
        <dbReference type="Proteomes" id="UP000823775"/>
    </source>
</evidence>
<name>A0ABS8WTE3_DATST</name>
<gene>
    <name evidence="1" type="ORF">HAX54_053526</name>
</gene>
<reference evidence="1 2" key="1">
    <citation type="journal article" date="2021" name="BMC Genomics">
        <title>Datura genome reveals duplications of psychoactive alkaloid biosynthetic genes and high mutation rate following tissue culture.</title>
        <authorList>
            <person name="Rajewski A."/>
            <person name="Carter-House D."/>
            <person name="Stajich J."/>
            <person name="Litt A."/>
        </authorList>
    </citation>
    <scope>NUCLEOTIDE SEQUENCE [LARGE SCALE GENOMIC DNA]</scope>
    <source>
        <strain evidence="1">AR-01</strain>
    </source>
</reference>
<feature type="non-terminal residue" evidence="1">
    <location>
        <position position="56"/>
    </location>
</feature>
<organism evidence="1 2">
    <name type="scientific">Datura stramonium</name>
    <name type="common">Jimsonweed</name>
    <name type="synonym">Common thornapple</name>
    <dbReference type="NCBI Taxonomy" id="4076"/>
    <lineage>
        <taxon>Eukaryota</taxon>
        <taxon>Viridiplantae</taxon>
        <taxon>Streptophyta</taxon>
        <taxon>Embryophyta</taxon>
        <taxon>Tracheophyta</taxon>
        <taxon>Spermatophyta</taxon>
        <taxon>Magnoliopsida</taxon>
        <taxon>eudicotyledons</taxon>
        <taxon>Gunneridae</taxon>
        <taxon>Pentapetalae</taxon>
        <taxon>asterids</taxon>
        <taxon>lamiids</taxon>
        <taxon>Solanales</taxon>
        <taxon>Solanaceae</taxon>
        <taxon>Solanoideae</taxon>
        <taxon>Datureae</taxon>
        <taxon>Datura</taxon>
    </lineage>
</organism>
<dbReference type="EMBL" id="JACEIK010009989">
    <property type="protein sequence ID" value="MCE3214854.1"/>
    <property type="molecule type" value="Genomic_DNA"/>
</dbReference>
<dbReference type="Proteomes" id="UP000823775">
    <property type="component" value="Unassembled WGS sequence"/>
</dbReference>
<protein>
    <submittedName>
        <fullName evidence="1">Uncharacterized protein</fullName>
    </submittedName>
</protein>
<accession>A0ABS8WTE3</accession>
<proteinExistence type="predicted"/>
<keyword evidence="2" id="KW-1185">Reference proteome</keyword>
<sequence length="56" mass="6623">MLNRVLQNQDKEDATLKSMTDMVSTHTIFFQRLEHHMSYTLEEKVQVHIDCDADPM</sequence>
<evidence type="ECO:0000313" key="1">
    <source>
        <dbReference type="EMBL" id="MCE3214854.1"/>
    </source>
</evidence>
<comment type="caution">
    <text evidence="1">The sequence shown here is derived from an EMBL/GenBank/DDBJ whole genome shotgun (WGS) entry which is preliminary data.</text>
</comment>